<organism evidence="2 3">
    <name type="scientific">Panicum virgatum</name>
    <name type="common">Blackwell switchgrass</name>
    <dbReference type="NCBI Taxonomy" id="38727"/>
    <lineage>
        <taxon>Eukaryota</taxon>
        <taxon>Viridiplantae</taxon>
        <taxon>Streptophyta</taxon>
        <taxon>Embryophyta</taxon>
        <taxon>Tracheophyta</taxon>
        <taxon>Spermatophyta</taxon>
        <taxon>Magnoliopsida</taxon>
        <taxon>Liliopsida</taxon>
        <taxon>Poales</taxon>
        <taxon>Poaceae</taxon>
        <taxon>PACMAD clade</taxon>
        <taxon>Panicoideae</taxon>
        <taxon>Panicodae</taxon>
        <taxon>Paniceae</taxon>
        <taxon>Panicinae</taxon>
        <taxon>Panicum</taxon>
        <taxon>Panicum sect. Hiantes</taxon>
    </lineage>
</organism>
<dbReference type="AlphaFoldDB" id="A0A8T0MPD8"/>
<protein>
    <submittedName>
        <fullName evidence="2">Uncharacterized protein</fullName>
    </submittedName>
</protein>
<dbReference type="Proteomes" id="UP000823388">
    <property type="component" value="Chromosome 9N"/>
</dbReference>
<reference evidence="2" key="1">
    <citation type="submission" date="2020-05" db="EMBL/GenBank/DDBJ databases">
        <title>WGS assembly of Panicum virgatum.</title>
        <authorList>
            <person name="Lovell J.T."/>
            <person name="Jenkins J."/>
            <person name="Shu S."/>
            <person name="Juenger T.E."/>
            <person name="Schmutz J."/>
        </authorList>
    </citation>
    <scope>NUCLEOTIDE SEQUENCE</scope>
    <source>
        <strain evidence="2">AP13</strain>
    </source>
</reference>
<keyword evidence="3" id="KW-1185">Reference proteome</keyword>
<feature type="compositionally biased region" description="Gly residues" evidence="1">
    <location>
        <begin position="49"/>
        <end position="71"/>
    </location>
</feature>
<evidence type="ECO:0000256" key="1">
    <source>
        <dbReference type="SAM" id="MobiDB-lite"/>
    </source>
</evidence>
<evidence type="ECO:0000313" key="2">
    <source>
        <dbReference type="EMBL" id="KAG2537189.1"/>
    </source>
</evidence>
<sequence length="247" mass="24959">MLRLVAVKVLLQMRARVGGGARNTAQMSASPDLRRRRMPSATVVLGLGPSSGGGGGGAGSGGGSSRGGSCGDAGLDGEDEAMKYSGGECRWKTNENTKAAANFGEKLASAARTRGIGTHLRVGERQMKREEPRRGGGAHVVGEGLDVGGERRGVVVDGAGGDAEGEGAGPGDECCGLECGIPALAARRRDARPPPPPPTPPVGGEARVLRAAAAERRAAACDGGEAPRVAPPVLNPTGFGLFFFLIQ</sequence>
<evidence type="ECO:0000313" key="3">
    <source>
        <dbReference type="Proteomes" id="UP000823388"/>
    </source>
</evidence>
<name>A0A8T0MPD8_PANVG</name>
<dbReference type="EMBL" id="CM029054">
    <property type="protein sequence ID" value="KAG2537189.1"/>
    <property type="molecule type" value="Genomic_DNA"/>
</dbReference>
<comment type="caution">
    <text evidence="2">The sequence shown here is derived from an EMBL/GenBank/DDBJ whole genome shotgun (WGS) entry which is preliminary data.</text>
</comment>
<proteinExistence type="predicted"/>
<gene>
    <name evidence="2" type="ORF">PVAP13_9NG254800</name>
</gene>
<accession>A0A8T0MPD8</accession>
<feature type="compositionally biased region" description="Basic and acidic residues" evidence="1">
    <location>
        <begin position="125"/>
        <end position="134"/>
    </location>
</feature>
<feature type="region of interest" description="Disordered" evidence="1">
    <location>
        <begin position="45"/>
        <end position="74"/>
    </location>
</feature>
<feature type="region of interest" description="Disordered" evidence="1">
    <location>
        <begin position="125"/>
        <end position="145"/>
    </location>
</feature>